<evidence type="ECO:0008006" key="3">
    <source>
        <dbReference type="Google" id="ProtNLM"/>
    </source>
</evidence>
<organism evidence="1 2">
    <name type="scientific">Calycomorphotria hydatis</name>
    <dbReference type="NCBI Taxonomy" id="2528027"/>
    <lineage>
        <taxon>Bacteria</taxon>
        <taxon>Pseudomonadati</taxon>
        <taxon>Planctomycetota</taxon>
        <taxon>Planctomycetia</taxon>
        <taxon>Planctomycetales</taxon>
        <taxon>Planctomycetaceae</taxon>
        <taxon>Calycomorphotria</taxon>
    </lineage>
</organism>
<dbReference type="SUPFAM" id="SSF51294">
    <property type="entry name" value="Hedgehog/intein (Hint) domain"/>
    <property type="match status" value="1"/>
</dbReference>
<dbReference type="Gene3D" id="2.170.16.10">
    <property type="entry name" value="Hedgehog/Intein (Hint) domain"/>
    <property type="match status" value="1"/>
</dbReference>
<accession>A0A517TCA6</accession>
<dbReference type="KEGG" id="chya:V22_32670"/>
<reference evidence="1 2" key="1">
    <citation type="submission" date="2019-02" db="EMBL/GenBank/DDBJ databases">
        <title>Deep-cultivation of Planctomycetes and their phenomic and genomic characterization uncovers novel biology.</title>
        <authorList>
            <person name="Wiegand S."/>
            <person name="Jogler M."/>
            <person name="Boedeker C."/>
            <person name="Pinto D."/>
            <person name="Vollmers J."/>
            <person name="Rivas-Marin E."/>
            <person name="Kohn T."/>
            <person name="Peeters S.H."/>
            <person name="Heuer A."/>
            <person name="Rast P."/>
            <person name="Oberbeckmann S."/>
            <person name="Bunk B."/>
            <person name="Jeske O."/>
            <person name="Meyerdierks A."/>
            <person name="Storesund J.E."/>
            <person name="Kallscheuer N."/>
            <person name="Luecker S."/>
            <person name="Lage O.M."/>
            <person name="Pohl T."/>
            <person name="Merkel B.J."/>
            <person name="Hornburger P."/>
            <person name="Mueller R.-W."/>
            <person name="Bruemmer F."/>
            <person name="Labrenz M."/>
            <person name="Spormann A.M."/>
            <person name="Op den Camp H."/>
            <person name="Overmann J."/>
            <person name="Amann R."/>
            <person name="Jetten M.S.M."/>
            <person name="Mascher T."/>
            <person name="Medema M.H."/>
            <person name="Devos D.P."/>
            <person name="Kaster A.-K."/>
            <person name="Ovreas L."/>
            <person name="Rohde M."/>
            <person name="Galperin M.Y."/>
            <person name="Jogler C."/>
        </authorList>
    </citation>
    <scope>NUCLEOTIDE SEQUENCE [LARGE SCALE GENOMIC DNA]</scope>
    <source>
        <strain evidence="1 2">V22</strain>
    </source>
</reference>
<dbReference type="CDD" id="cd00081">
    <property type="entry name" value="Hint"/>
    <property type="match status" value="1"/>
</dbReference>
<name>A0A517TCA6_9PLAN</name>
<dbReference type="EMBL" id="CP036316">
    <property type="protein sequence ID" value="QDT66003.1"/>
    <property type="molecule type" value="Genomic_DNA"/>
</dbReference>
<dbReference type="Proteomes" id="UP000319976">
    <property type="component" value="Chromosome"/>
</dbReference>
<dbReference type="Pfam" id="PF07591">
    <property type="entry name" value="PT-HINT"/>
    <property type="match status" value="1"/>
</dbReference>
<gene>
    <name evidence="1" type="ORF">V22_32670</name>
</gene>
<evidence type="ECO:0000313" key="1">
    <source>
        <dbReference type="EMBL" id="QDT66003.1"/>
    </source>
</evidence>
<evidence type="ECO:0000313" key="2">
    <source>
        <dbReference type="Proteomes" id="UP000319976"/>
    </source>
</evidence>
<dbReference type="AlphaFoldDB" id="A0A517TCA6"/>
<dbReference type="InterPro" id="IPR036844">
    <property type="entry name" value="Hint_dom_sf"/>
</dbReference>
<protein>
    <recommendedName>
        <fullName evidence="3">Intein C-terminal splicing domain-containing protein</fullName>
    </recommendedName>
</protein>
<sequence>MEEVYRRVTDHLRILKIRTEDRQFQEFETTDEHPFWSVDREEWIEAGNLKLGERLAGPNGEIHYLVLSLREEHPEGIPVYNFKVADAHTYFVSAPNAPDGMPVLVHNADYDVQLPRKARAQAHKNTLWGERVILIESIQIGYL</sequence>
<proteinExistence type="predicted"/>
<keyword evidence="2" id="KW-1185">Reference proteome</keyword>